<gene>
    <name evidence="1" type="ORF">MML48_6g00020290</name>
</gene>
<dbReference type="Proteomes" id="UP001056778">
    <property type="component" value="Chromosome 6"/>
</dbReference>
<name>A0ACB9T0I5_HOLOL</name>
<reference evidence="1" key="1">
    <citation type="submission" date="2022-04" db="EMBL/GenBank/DDBJ databases">
        <title>Chromosome-scale genome assembly of Holotrichia oblita Faldermann.</title>
        <authorList>
            <person name="Rongchong L."/>
        </authorList>
    </citation>
    <scope>NUCLEOTIDE SEQUENCE</scope>
    <source>
        <strain evidence="1">81SQS9</strain>
    </source>
</reference>
<evidence type="ECO:0000313" key="1">
    <source>
        <dbReference type="EMBL" id="KAI4460312.1"/>
    </source>
</evidence>
<evidence type="ECO:0000313" key="2">
    <source>
        <dbReference type="Proteomes" id="UP001056778"/>
    </source>
</evidence>
<protein>
    <submittedName>
        <fullName evidence="1">Catalase</fullName>
    </submittedName>
</protein>
<proteinExistence type="predicted"/>
<keyword evidence="2" id="KW-1185">Reference proteome</keyword>
<organism evidence="1 2">
    <name type="scientific">Holotrichia oblita</name>
    <name type="common">Chafer beetle</name>
    <dbReference type="NCBI Taxonomy" id="644536"/>
    <lineage>
        <taxon>Eukaryota</taxon>
        <taxon>Metazoa</taxon>
        <taxon>Ecdysozoa</taxon>
        <taxon>Arthropoda</taxon>
        <taxon>Hexapoda</taxon>
        <taxon>Insecta</taxon>
        <taxon>Pterygota</taxon>
        <taxon>Neoptera</taxon>
        <taxon>Endopterygota</taxon>
        <taxon>Coleoptera</taxon>
        <taxon>Polyphaga</taxon>
        <taxon>Scarabaeiformia</taxon>
        <taxon>Scarabaeidae</taxon>
        <taxon>Melolonthinae</taxon>
        <taxon>Holotrichia</taxon>
    </lineage>
</organism>
<comment type="caution">
    <text evidence="1">The sequence shown here is derived from an EMBL/GenBank/DDBJ whole genome shotgun (WGS) entry which is preliminary data.</text>
</comment>
<dbReference type="EMBL" id="CM043020">
    <property type="protein sequence ID" value="KAI4460312.1"/>
    <property type="molecule type" value="Genomic_DNA"/>
</dbReference>
<accession>A0ACB9T0I5</accession>
<sequence>MANRQPIQNQLLEYVKQHEDDDLETSTTNSGNPLINKDASQTIGPKGFMVMQDYRFFDQLQHFDRERIPERVVHAKGAGAFGYFRVTHDITNYSAAKVFSSIGYTTKIAVRFSQVTFEMGSQDTVRDLRGFAVKFYTDDGIWDLVGNNTPIFFIQDGILFPDNIHILKRNPVTHVRDWDMFFDFFSKRPESIHQLVWFYGDRGIPDGYRHMNGYGSNTFSLINASGELFYCKFHYKTNQGIRNLDAQKAREIAGNDPDYMLRDLYNAIASGNYPSWSFYIQIMTIEQAKTSPFNPFDVTKVWPHGSYPLIPVGQLVLDKNPTNYFAEVEQLSFNPAHFIPGIDASPDKVLQSRLFAYGDTSRYRLGTNNQQLPVNAPKRFKNFSRDGKSTFDSQGGAPNYHPNSFGGPETDPRAVALSPRLRYAGDVGFYDTGFEDNFTQARALYQRVFDDAARERCIQNIVYDLKNASAFIQQRQVGVFSQVDESFGRRVQEELGKYQPLHAII</sequence>